<name>A0A0B5FGS2_9BACT</name>
<dbReference type="STRING" id="483547.GSUB_08025"/>
<dbReference type="KEGG" id="gsb:GSUB_08025"/>
<evidence type="ECO:0000313" key="2">
    <source>
        <dbReference type="EMBL" id="AJF06503.1"/>
    </source>
</evidence>
<reference evidence="2 3" key="1">
    <citation type="journal article" date="2015" name="Genome Announc.">
        <title>Genomes of Geoalkalibacter ferrihydriticus Z-0531T and Geoalkalibacter subterraneus Red1T, Two Haloalkaliphilic Metal-Reducing Deltaproteobacteria.</title>
        <authorList>
            <person name="Badalamenti J.P."/>
            <person name="Krajmalnik-Brown R."/>
            <person name="Torres C.I."/>
            <person name="Bond D.R."/>
        </authorList>
    </citation>
    <scope>NUCLEOTIDE SEQUENCE [LARGE SCALE GENOMIC DNA]</scope>
    <source>
        <strain evidence="2 3">Red1</strain>
    </source>
</reference>
<proteinExistence type="predicted"/>
<keyword evidence="1" id="KW-0732">Signal</keyword>
<dbReference type="EMBL" id="CP010311">
    <property type="protein sequence ID" value="AJF06503.1"/>
    <property type="molecule type" value="Genomic_DNA"/>
</dbReference>
<dbReference type="AlphaFoldDB" id="A0A0B5FGS2"/>
<evidence type="ECO:0000313" key="3">
    <source>
        <dbReference type="Proteomes" id="UP000035036"/>
    </source>
</evidence>
<keyword evidence="3" id="KW-1185">Reference proteome</keyword>
<accession>A0A0B5FGS2</accession>
<feature type="signal peptide" evidence="1">
    <location>
        <begin position="1"/>
        <end position="21"/>
    </location>
</feature>
<dbReference type="HOGENOM" id="CLU_023617_0_0_7"/>
<protein>
    <submittedName>
        <fullName evidence="2">Uncharacterized protein</fullName>
    </submittedName>
</protein>
<organism evidence="2 3">
    <name type="scientific">Geoalkalibacter subterraneus</name>
    <dbReference type="NCBI Taxonomy" id="483547"/>
    <lineage>
        <taxon>Bacteria</taxon>
        <taxon>Pseudomonadati</taxon>
        <taxon>Thermodesulfobacteriota</taxon>
        <taxon>Desulfuromonadia</taxon>
        <taxon>Desulfuromonadales</taxon>
        <taxon>Geoalkalibacteraceae</taxon>
        <taxon>Geoalkalibacter</taxon>
    </lineage>
</organism>
<dbReference type="OrthoDB" id="5468615at2"/>
<sequence>MPTRTLPTLLLLLLIAFPAGAVTPSQVLVLYNADWREDHPLTEPGQDSREIAEHYVRMHTDPESGEKPYILGLSCNHGIKVLDEARHLNESHLPEKSNDNTAGVELTKRRWLVSDDAADHALRDSRLVEFTLPGGPEGWNRETLQLEIDPDDGETIPIVANGLILAEGQVAGNSGKDWTIRLNAQSFVRGGLVVKASCEDVEGKRHNWSARYLDIADVRYSRTGSDGVRDDQHFLEDVAIPVKAFLEDPDNALPDGTLLKDHILYIVVSYGLPRTAVARYGISRGVTNKLNDHGYIIDFGQRLQLLYYDEEEVMGAAPKPYRFAGKGPFADFFLRAPQAWPLYGQEANPFLHPQVYQKNKGDLDSLQNPLAFTGENRKKQSPAKFLYFSMRIDGADAAQAKALIDKAVYASTNGMPRVDDNAPVPKELAGSKVARFLWAKGYRHIHPPKGRGGHRMQFGTVEENGKRTFLPGGIARQVISHNALDSEGAEVYTFLSQGVTMTAAAAKLYRGAPHIHDKSWWDDEILYPLMAQGQNVGSALLANQIHLGWITSFIGDPLLQIDNAN</sequence>
<feature type="chain" id="PRO_5002102830" evidence="1">
    <location>
        <begin position="22"/>
        <end position="565"/>
    </location>
</feature>
<evidence type="ECO:0000256" key="1">
    <source>
        <dbReference type="SAM" id="SignalP"/>
    </source>
</evidence>
<dbReference type="RefSeq" id="WP_040200140.1">
    <property type="nucleotide sequence ID" value="NZ_CP010311.1"/>
</dbReference>
<gene>
    <name evidence="2" type="ORF">GSUB_08025</name>
</gene>
<dbReference type="Proteomes" id="UP000035036">
    <property type="component" value="Chromosome"/>
</dbReference>